<evidence type="ECO:0000259" key="5">
    <source>
        <dbReference type="Pfam" id="PF01576"/>
    </source>
</evidence>
<gene>
    <name evidence="6" type="ORF">FSP39_014623</name>
</gene>
<evidence type="ECO:0000313" key="6">
    <source>
        <dbReference type="EMBL" id="KAK3086168.1"/>
    </source>
</evidence>
<keyword evidence="7" id="KW-1185">Reference proteome</keyword>
<dbReference type="EMBL" id="VSWD01000012">
    <property type="protein sequence ID" value="KAK3086168.1"/>
    <property type="molecule type" value="Genomic_DNA"/>
</dbReference>
<evidence type="ECO:0000256" key="2">
    <source>
        <dbReference type="ARBA" id="ARBA00040149"/>
    </source>
</evidence>
<feature type="region of interest" description="Disordered" evidence="4">
    <location>
        <begin position="127"/>
        <end position="181"/>
    </location>
</feature>
<feature type="compositionally biased region" description="Polar residues" evidence="4">
    <location>
        <begin position="149"/>
        <end position="181"/>
    </location>
</feature>
<feature type="coiled-coil region" evidence="3">
    <location>
        <begin position="200"/>
        <end position="362"/>
    </location>
</feature>
<evidence type="ECO:0000256" key="3">
    <source>
        <dbReference type="SAM" id="Coils"/>
    </source>
</evidence>
<reference evidence="6" key="1">
    <citation type="submission" date="2019-08" db="EMBL/GenBank/DDBJ databases">
        <title>The improved chromosome-level genome for the pearl oyster Pinctada fucata martensii using PacBio sequencing and Hi-C.</title>
        <authorList>
            <person name="Zheng Z."/>
        </authorList>
    </citation>
    <scope>NUCLEOTIDE SEQUENCE</scope>
    <source>
        <strain evidence="6">ZZ-2019</strain>
        <tissue evidence="6">Adductor muscle</tissue>
    </source>
</reference>
<dbReference type="PANTHER" id="PTHR46292">
    <property type="entry name" value="COILED-COIL DOMAIN-CONTAINING PROTEIN 102A"/>
    <property type="match status" value="1"/>
</dbReference>
<name>A0AA88XJ49_PINIB</name>
<dbReference type="PANTHER" id="PTHR46292:SF1">
    <property type="entry name" value="COILED-COIL DOMAIN-CONTAINING PROTEIN 102A"/>
    <property type="match status" value="1"/>
</dbReference>
<protein>
    <recommendedName>
        <fullName evidence="2">Coiled-coil domain-containing protein 102A</fullName>
    </recommendedName>
</protein>
<comment type="caution">
    <text evidence="6">The sequence shown here is derived from an EMBL/GenBank/DDBJ whole genome shotgun (WGS) entry which is preliminary data.</text>
</comment>
<feature type="domain" description="Myosin tail" evidence="5">
    <location>
        <begin position="279"/>
        <end position="461"/>
    </location>
</feature>
<dbReference type="Pfam" id="PF01576">
    <property type="entry name" value="Myosin_tail_1"/>
    <property type="match status" value="1"/>
</dbReference>
<feature type="coiled-coil region" evidence="3">
    <location>
        <begin position="391"/>
        <end position="467"/>
    </location>
</feature>
<evidence type="ECO:0000313" key="7">
    <source>
        <dbReference type="Proteomes" id="UP001186944"/>
    </source>
</evidence>
<feature type="compositionally biased region" description="Basic and acidic residues" evidence="4">
    <location>
        <begin position="135"/>
        <end position="148"/>
    </location>
</feature>
<dbReference type="AlphaFoldDB" id="A0AA88XJ49"/>
<dbReference type="Proteomes" id="UP001186944">
    <property type="component" value="Unassembled WGS sequence"/>
</dbReference>
<accession>A0AA88XJ49</accession>
<evidence type="ECO:0000256" key="4">
    <source>
        <dbReference type="SAM" id="MobiDB-lite"/>
    </source>
</evidence>
<dbReference type="InterPro" id="IPR002928">
    <property type="entry name" value="Myosin_tail"/>
</dbReference>
<evidence type="ECO:0000256" key="1">
    <source>
        <dbReference type="ARBA" id="ARBA00023054"/>
    </source>
</evidence>
<dbReference type="SUPFAM" id="SSF57997">
    <property type="entry name" value="Tropomyosin"/>
    <property type="match status" value="1"/>
</dbReference>
<keyword evidence="1 3" id="KW-0175">Coiled coil</keyword>
<organism evidence="6 7">
    <name type="scientific">Pinctada imbricata</name>
    <name type="common">Atlantic pearl-oyster</name>
    <name type="synonym">Pinctada martensii</name>
    <dbReference type="NCBI Taxonomy" id="66713"/>
    <lineage>
        <taxon>Eukaryota</taxon>
        <taxon>Metazoa</taxon>
        <taxon>Spiralia</taxon>
        <taxon>Lophotrochozoa</taxon>
        <taxon>Mollusca</taxon>
        <taxon>Bivalvia</taxon>
        <taxon>Autobranchia</taxon>
        <taxon>Pteriomorphia</taxon>
        <taxon>Pterioida</taxon>
        <taxon>Pterioidea</taxon>
        <taxon>Pteriidae</taxon>
        <taxon>Pinctada</taxon>
    </lineage>
</organism>
<dbReference type="Gene3D" id="1.10.287.1490">
    <property type="match status" value="1"/>
</dbReference>
<sequence>MSQKIKSSHSGGSKGDVSCIRATVTPVPMAPSPAFRDGNHTPVQQMANMDAEWDGRDELLQRELEEARARTSQMEKTMRWWSDCTANWREKWSKVRNERNKAREENRQLRAKLEQLVKECTETKRKNQELTAENTRLKDHNEGDRKDVTQVSSSSNAEGNMNSANSPRQSQNSTTSANNTYDIVSYDTDLISSDRDLEGREEIEDNLAEEKAALYELKLDEAQKTLMAERGDKTTLTKSIERLQLELASVKSKYEDIKRSKQDVILEITKVKEDHKEDILRLKKDLEDEMCNKSNVDKKLGEVRRELEKLQRENADEWGKRERLETDKFALERENKKLRSQIEDLEEQLDRKKQQTSALLDSDVRTMQLELSEKTKLNDLRHSHTKVKKALQDKITDLEHTRRRADQYEMEVKKLRGRVDELKKELANTEDEVDTQSNMVRKVQRTNDELQEMVENLQVQLNHTESR</sequence>
<proteinExistence type="predicted"/>
<dbReference type="GO" id="GO:0016459">
    <property type="term" value="C:myosin complex"/>
    <property type="evidence" value="ECO:0007669"/>
    <property type="project" value="InterPro"/>
</dbReference>